<accession>A0A1I3XER1</accession>
<dbReference type="PRINTS" id="PR00080">
    <property type="entry name" value="SDRFAMILY"/>
</dbReference>
<gene>
    <name evidence="4" type="ORF">SAMN05421835_11559</name>
</gene>
<evidence type="ECO:0000256" key="2">
    <source>
        <dbReference type="ARBA" id="ARBA00023002"/>
    </source>
</evidence>
<evidence type="ECO:0000313" key="4">
    <source>
        <dbReference type="EMBL" id="SFK18018.1"/>
    </source>
</evidence>
<organism evidence="4 5">
    <name type="scientific">Amycolatopsis sacchari</name>
    <dbReference type="NCBI Taxonomy" id="115433"/>
    <lineage>
        <taxon>Bacteria</taxon>
        <taxon>Bacillati</taxon>
        <taxon>Actinomycetota</taxon>
        <taxon>Actinomycetes</taxon>
        <taxon>Pseudonocardiales</taxon>
        <taxon>Pseudonocardiaceae</taxon>
        <taxon>Amycolatopsis</taxon>
    </lineage>
</organism>
<dbReference type="FunFam" id="3.40.50.720:FF:000084">
    <property type="entry name" value="Short-chain dehydrogenase reductase"/>
    <property type="match status" value="1"/>
</dbReference>
<dbReference type="PRINTS" id="PR00081">
    <property type="entry name" value="GDHRDH"/>
</dbReference>
<name>A0A1I3XER1_9PSEU</name>
<dbReference type="PANTHER" id="PTHR42879:SF6">
    <property type="entry name" value="NADPH-DEPENDENT REDUCTASE BACG"/>
    <property type="match status" value="1"/>
</dbReference>
<dbReference type="Pfam" id="PF00106">
    <property type="entry name" value="adh_short"/>
    <property type="match status" value="1"/>
</dbReference>
<dbReference type="InterPro" id="IPR050259">
    <property type="entry name" value="SDR"/>
</dbReference>
<dbReference type="STRING" id="115433.SAMN05421835_11559"/>
<protein>
    <submittedName>
        <fullName evidence="4">NAD(P)-dependent dehydrogenase, short-chain alcohol dehydrogenase family</fullName>
    </submittedName>
</protein>
<proteinExistence type="inferred from homology"/>
<reference evidence="4 5" key="1">
    <citation type="submission" date="2016-10" db="EMBL/GenBank/DDBJ databases">
        <authorList>
            <person name="de Groot N.N."/>
        </authorList>
    </citation>
    <scope>NUCLEOTIDE SEQUENCE [LARGE SCALE GENOMIC DNA]</scope>
    <source>
        <strain evidence="4 5">DSM 44468</strain>
    </source>
</reference>
<dbReference type="AlphaFoldDB" id="A0A1I3XER1"/>
<comment type="similarity">
    <text evidence="1 3">Belongs to the short-chain dehydrogenases/reductases (SDR) family.</text>
</comment>
<dbReference type="Proteomes" id="UP000199025">
    <property type="component" value="Unassembled WGS sequence"/>
</dbReference>
<dbReference type="GO" id="GO:0016491">
    <property type="term" value="F:oxidoreductase activity"/>
    <property type="evidence" value="ECO:0007669"/>
    <property type="project" value="UniProtKB-KW"/>
</dbReference>
<evidence type="ECO:0000256" key="1">
    <source>
        <dbReference type="ARBA" id="ARBA00006484"/>
    </source>
</evidence>
<dbReference type="OrthoDB" id="9793325at2"/>
<dbReference type="Gene3D" id="3.40.50.720">
    <property type="entry name" value="NAD(P)-binding Rossmann-like Domain"/>
    <property type="match status" value="1"/>
</dbReference>
<keyword evidence="5" id="KW-1185">Reference proteome</keyword>
<sequence length="266" mass="27753">MNLDLQGKRALVTGSSAGLGAATAKLLAAEGAAVVVHGRHEDRVRAVAEAIRANGGTADTVVGDLAGDEGAAAVARAAAAHGPIDILVNNAGFYRHVSWADATPAEWSDTYNVNVVSGVRMIRHLVPGMRERGWGRVITIGGGLAIQPMNAHPQYNATLAARHNLAVSLARELRGTGVTSNVVSPGAILVEATRDYVLGLAPDRGWGATWEEVEPNAVEAFLPNDQQRFGRPEEIAAAVAYLCSGYAQYVSGATIRVDGGLVRSAF</sequence>
<dbReference type="InterPro" id="IPR036291">
    <property type="entry name" value="NAD(P)-bd_dom_sf"/>
</dbReference>
<dbReference type="InterPro" id="IPR002347">
    <property type="entry name" value="SDR_fam"/>
</dbReference>
<dbReference type="RefSeq" id="WP_091511341.1">
    <property type="nucleotide sequence ID" value="NZ_CBDQZW010000031.1"/>
</dbReference>
<dbReference type="EMBL" id="FORP01000015">
    <property type="protein sequence ID" value="SFK18018.1"/>
    <property type="molecule type" value="Genomic_DNA"/>
</dbReference>
<dbReference type="PANTHER" id="PTHR42879">
    <property type="entry name" value="3-OXOACYL-(ACYL-CARRIER-PROTEIN) REDUCTASE"/>
    <property type="match status" value="1"/>
</dbReference>
<dbReference type="SUPFAM" id="SSF51735">
    <property type="entry name" value="NAD(P)-binding Rossmann-fold domains"/>
    <property type="match status" value="1"/>
</dbReference>
<evidence type="ECO:0000256" key="3">
    <source>
        <dbReference type="RuleBase" id="RU000363"/>
    </source>
</evidence>
<keyword evidence="2" id="KW-0560">Oxidoreductase</keyword>
<evidence type="ECO:0000313" key="5">
    <source>
        <dbReference type="Proteomes" id="UP000199025"/>
    </source>
</evidence>